<dbReference type="InterPro" id="IPR036291">
    <property type="entry name" value="NAD(P)-bd_dom_sf"/>
</dbReference>
<dbReference type="Pfam" id="PF02826">
    <property type="entry name" value="2-Hacid_dh_C"/>
    <property type="match status" value="1"/>
</dbReference>
<dbReference type="SUPFAM" id="SSF52283">
    <property type="entry name" value="Formate/glycerate dehydrogenase catalytic domain-like"/>
    <property type="match status" value="1"/>
</dbReference>
<dbReference type="CDD" id="cd05300">
    <property type="entry name" value="2-Hacid_dh_1"/>
    <property type="match status" value="1"/>
</dbReference>
<evidence type="ECO:0000313" key="5">
    <source>
        <dbReference type="Proteomes" id="UP001500782"/>
    </source>
</evidence>
<keyword evidence="2" id="KW-0520">NAD</keyword>
<accession>A0ABP3GBL4</accession>
<evidence type="ECO:0000313" key="4">
    <source>
        <dbReference type="EMBL" id="GAA0341459.1"/>
    </source>
</evidence>
<dbReference type="Proteomes" id="UP001500782">
    <property type="component" value="Unassembled WGS sequence"/>
</dbReference>
<dbReference type="Gene3D" id="3.40.50.720">
    <property type="entry name" value="NAD(P)-binding Rossmann-like Domain"/>
    <property type="match status" value="2"/>
</dbReference>
<dbReference type="InterPro" id="IPR006140">
    <property type="entry name" value="D-isomer_DH_NAD-bd"/>
</dbReference>
<reference evidence="5" key="1">
    <citation type="journal article" date="2019" name="Int. J. Syst. Evol. Microbiol.">
        <title>The Global Catalogue of Microorganisms (GCM) 10K type strain sequencing project: providing services to taxonomists for standard genome sequencing and annotation.</title>
        <authorList>
            <consortium name="The Broad Institute Genomics Platform"/>
            <consortium name="The Broad Institute Genome Sequencing Center for Infectious Disease"/>
            <person name="Wu L."/>
            <person name="Ma J."/>
        </authorList>
    </citation>
    <scope>NUCLEOTIDE SEQUENCE [LARGE SCALE GENOMIC DNA]</scope>
    <source>
        <strain evidence="5">JCM 9731</strain>
    </source>
</reference>
<keyword evidence="1" id="KW-0560">Oxidoreductase</keyword>
<name>A0ABP3GBL4_9BACI</name>
<organism evidence="4 5">
    <name type="scientific">Bacillus carboniphilus</name>
    <dbReference type="NCBI Taxonomy" id="86663"/>
    <lineage>
        <taxon>Bacteria</taxon>
        <taxon>Bacillati</taxon>
        <taxon>Bacillota</taxon>
        <taxon>Bacilli</taxon>
        <taxon>Bacillales</taxon>
        <taxon>Bacillaceae</taxon>
        <taxon>Bacillus</taxon>
    </lineage>
</organism>
<dbReference type="PANTHER" id="PTHR43333:SF1">
    <property type="entry name" value="D-ISOMER SPECIFIC 2-HYDROXYACID DEHYDROGENASE NAD-BINDING DOMAIN-CONTAINING PROTEIN"/>
    <property type="match status" value="1"/>
</dbReference>
<feature type="domain" description="D-isomer specific 2-hydroxyacid dehydrogenase NAD-binding" evidence="3">
    <location>
        <begin position="106"/>
        <end position="280"/>
    </location>
</feature>
<proteinExistence type="predicted"/>
<sequence>MRIVSSILPTEELQQQVREQFPEDTFEFYKGLKGEDAYHAFLEADVFITYGEDLEEQDIERARNLKWISVMSAGLEKMPFEGIKKKDILVTNARGIHKTPMAEYTLGYMLHHAKRMDAFNQEQGNKKWNRRIPTQELSDATLLVLGAGAIGGEIAKRSQLFGMKTIGVNTSGRPAEYFDQTFSMDNWEEALPLADYIVSVLPSLETTKHLIQEKHFKQMKDSVVFINIGRGDLVQTDILIKALQNKDIAHAYVDVVEEEPLDESHPLWSVENVTITPHISGKSPLYLPRAFDIFSHNLHIYKGVPGEMRNVISLDRGY</sequence>
<dbReference type="SUPFAM" id="SSF51735">
    <property type="entry name" value="NAD(P)-binding Rossmann-fold domains"/>
    <property type="match status" value="1"/>
</dbReference>
<dbReference type="PANTHER" id="PTHR43333">
    <property type="entry name" value="2-HACID_DH_C DOMAIN-CONTAINING PROTEIN"/>
    <property type="match status" value="1"/>
</dbReference>
<keyword evidence="5" id="KW-1185">Reference proteome</keyword>
<dbReference type="EMBL" id="BAAADJ010000060">
    <property type="protein sequence ID" value="GAA0341459.1"/>
    <property type="molecule type" value="Genomic_DNA"/>
</dbReference>
<evidence type="ECO:0000256" key="2">
    <source>
        <dbReference type="ARBA" id="ARBA00023027"/>
    </source>
</evidence>
<gene>
    <name evidence="4" type="ORF">GCM10008967_34770</name>
</gene>
<evidence type="ECO:0000259" key="3">
    <source>
        <dbReference type="Pfam" id="PF02826"/>
    </source>
</evidence>
<protein>
    <submittedName>
        <fullName evidence="4">Glycerate dehydrogenase</fullName>
    </submittedName>
</protein>
<comment type="caution">
    <text evidence="4">The sequence shown here is derived from an EMBL/GenBank/DDBJ whole genome shotgun (WGS) entry which is preliminary data.</text>
</comment>
<dbReference type="RefSeq" id="WP_343801858.1">
    <property type="nucleotide sequence ID" value="NZ_BAAADJ010000060.1"/>
</dbReference>
<evidence type="ECO:0000256" key="1">
    <source>
        <dbReference type="ARBA" id="ARBA00023002"/>
    </source>
</evidence>